<dbReference type="Proteomes" id="UP001074446">
    <property type="component" value="Unassembled WGS sequence"/>
</dbReference>
<dbReference type="RefSeq" id="WP_048080394.1">
    <property type="nucleotide sequence ID" value="NZ_JAPVER010000018.1"/>
</dbReference>
<evidence type="ECO:0000313" key="2">
    <source>
        <dbReference type="EMBL" id="MCZ3365111.1"/>
    </source>
</evidence>
<protein>
    <submittedName>
        <fullName evidence="3">Uncharacterized protein</fullName>
    </submittedName>
</protein>
<gene>
    <name evidence="3" type="ORF">O3H35_09475</name>
    <name evidence="2" type="ORF">O3H54_04355</name>
</gene>
<dbReference type="EMBL" id="JAPVER010000018">
    <property type="protein sequence ID" value="MCZ3365111.1"/>
    <property type="molecule type" value="Genomic_DNA"/>
</dbReference>
<sequence>MKNEGPSREEEKYLQTKESIINNFYEQRETEMKYLDTVKRLLDYWKGELRPANVQSKERHDELLKLIDAEEATINKIRNDIDRINEMIDKTEKNLQKIREMVTSLKR</sequence>
<keyword evidence="1" id="KW-0175">Coiled coil</keyword>
<keyword evidence="4" id="KW-1185">Reference proteome</keyword>
<evidence type="ECO:0000313" key="4">
    <source>
        <dbReference type="Proteomes" id="UP001068021"/>
    </source>
</evidence>
<evidence type="ECO:0000313" key="3">
    <source>
        <dbReference type="EMBL" id="MCZ3372866.1"/>
    </source>
</evidence>
<feature type="coiled-coil region" evidence="1">
    <location>
        <begin position="60"/>
        <end position="101"/>
    </location>
</feature>
<organism evidence="3">
    <name type="scientific">Methanobacterium veterum</name>
    <dbReference type="NCBI Taxonomy" id="408577"/>
    <lineage>
        <taxon>Archaea</taxon>
        <taxon>Methanobacteriati</taxon>
        <taxon>Methanobacteriota</taxon>
        <taxon>Methanomada group</taxon>
        <taxon>Methanobacteria</taxon>
        <taxon>Methanobacteriales</taxon>
        <taxon>Methanobacteriaceae</taxon>
        <taxon>Methanobacterium</taxon>
    </lineage>
</organism>
<dbReference type="AlphaFoldDB" id="A0A9E5A5B6"/>
<dbReference type="Proteomes" id="UP001068021">
    <property type="component" value="Unassembled WGS sequence"/>
</dbReference>
<accession>A0A9E5A5B6</accession>
<evidence type="ECO:0000256" key="1">
    <source>
        <dbReference type="SAM" id="Coils"/>
    </source>
</evidence>
<proteinExistence type="predicted"/>
<dbReference type="EMBL" id="JAPVES010000030">
    <property type="protein sequence ID" value="MCZ3372866.1"/>
    <property type="molecule type" value="Genomic_DNA"/>
</dbReference>
<name>A0A9E5A5B6_9EURY</name>
<reference evidence="3" key="1">
    <citation type="submission" date="2022-12" db="EMBL/GenBank/DDBJ databases">
        <title>Reclassification of two methanogenic archaea species isolated from the Kolyma lowland permafrost.</title>
        <authorList>
            <person name="Trubitsyn V.E."/>
            <person name="Rivkina E.M."/>
            <person name="Shcherbakova V.A."/>
        </authorList>
    </citation>
    <scope>NUCLEOTIDE SEQUENCE</scope>
    <source>
        <strain evidence="2">M2</strain>
        <strain evidence="3">MK4</strain>
    </source>
</reference>
<comment type="caution">
    <text evidence="3">The sequence shown here is derived from an EMBL/GenBank/DDBJ whole genome shotgun (WGS) entry which is preliminary data.</text>
</comment>